<evidence type="ECO:0000313" key="3">
    <source>
        <dbReference type="EMBL" id="KAJ8035847.1"/>
    </source>
</evidence>
<dbReference type="Gene3D" id="2.120.10.80">
    <property type="entry name" value="Kelch-type beta propeller"/>
    <property type="match status" value="1"/>
</dbReference>
<dbReference type="AlphaFoldDB" id="A0A9Q1H548"/>
<comment type="caution">
    <text evidence="3">The sequence shown here is derived from an EMBL/GenBank/DDBJ whole genome shotgun (WGS) entry which is preliminary data.</text>
</comment>
<dbReference type="Pfam" id="PF01344">
    <property type="entry name" value="Kelch_1"/>
    <property type="match status" value="2"/>
</dbReference>
<dbReference type="OrthoDB" id="45365at2759"/>
<keyword evidence="4" id="KW-1185">Reference proteome</keyword>
<keyword evidence="2" id="KW-0677">Repeat</keyword>
<dbReference type="EMBL" id="JAIZAY010000009">
    <property type="protein sequence ID" value="KAJ8035847.1"/>
    <property type="molecule type" value="Genomic_DNA"/>
</dbReference>
<evidence type="ECO:0000256" key="1">
    <source>
        <dbReference type="ARBA" id="ARBA00022441"/>
    </source>
</evidence>
<dbReference type="SMART" id="SM00612">
    <property type="entry name" value="Kelch"/>
    <property type="match status" value="1"/>
</dbReference>
<keyword evidence="1" id="KW-0880">Kelch repeat</keyword>
<dbReference type="InterPro" id="IPR015915">
    <property type="entry name" value="Kelch-typ_b-propeller"/>
</dbReference>
<reference evidence="3" key="1">
    <citation type="submission" date="2021-10" db="EMBL/GenBank/DDBJ databases">
        <title>Tropical sea cucumber genome reveals ecological adaptation and Cuvierian tubules defense mechanism.</title>
        <authorList>
            <person name="Chen T."/>
        </authorList>
    </citation>
    <scope>NUCLEOTIDE SEQUENCE</scope>
    <source>
        <strain evidence="3">Nanhai2018</strain>
        <tissue evidence="3">Muscle</tissue>
    </source>
</reference>
<dbReference type="SUPFAM" id="SSF117281">
    <property type="entry name" value="Kelch motif"/>
    <property type="match status" value="1"/>
</dbReference>
<dbReference type="Proteomes" id="UP001152320">
    <property type="component" value="Chromosome 9"/>
</dbReference>
<dbReference type="PANTHER" id="PTHR24412:SF497">
    <property type="entry name" value="KELCH-LIKE PROTEIN 18"/>
    <property type="match status" value="1"/>
</dbReference>
<evidence type="ECO:0000256" key="2">
    <source>
        <dbReference type="ARBA" id="ARBA00022737"/>
    </source>
</evidence>
<dbReference type="InterPro" id="IPR006652">
    <property type="entry name" value="Kelch_1"/>
</dbReference>
<proteinExistence type="predicted"/>
<organism evidence="3 4">
    <name type="scientific">Holothuria leucospilota</name>
    <name type="common">Black long sea cucumber</name>
    <name type="synonym">Mertensiothuria leucospilota</name>
    <dbReference type="NCBI Taxonomy" id="206669"/>
    <lineage>
        <taxon>Eukaryota</taxon>
        <taxon>Metazoa</taxon>
        <taxon>Echinodermata</taxon>
        <taxon>Eleutherozoa</taxon>
        <taxon>Echinozoa</taxon>
        <taxon>Holothuroidea</taxon>
        <taxon>Aspidochirotacea</taxon>
        <taxon>Aspidochirotida</taxon>
        <taxon>Holothuriidae</taxon>
        <taxon>Holothuria</taxon>
    </lineage>
</organism>
<protein>
    <submittedName>
        <fullName evidence="3">Kelch-like protein 18</fullName>
    </submittedName>
</protein>
<name>A0A9Q1H548_HOLLE</name>
<accession>A0A9Q1H548</accession>
<gene>
    <name evidence="3" type="ORF">HOLleu_19651</name>
</gene>
<sequence length="94" mass="10152">MNERYTVLFYSVLGVTALGGRVYACGGYDGDSSLSSVECYDPETNMWYVVSDMTKCRSAAGVALLNNEIFVVGGHDGLQIFNSVSIMVQVVLPV</sequence>
<evidence type="ECO:0000313" key="4">
    <source>
        <dbReference type="Proteomes" id="UP001152320"/>
    </source>
</evidence>
<dbReference type="PANTHER" id="PTHR24412">
    <property type="entry name" value="KELCH PROTEIN"/>
    <property type="match status" value="1"/>
</dbReference>